<feature type="region of interest" description="Disordered" evidence="1">
    <location>
        <begin position="299"/>
        <end position="353"/>
    </location>
</feature>
<dbReference type="STRING" id="5722.A2FYR3"/>
<keyword evidence="3" id="KW-1185">Reference proteome</keyword>
<dbReference type="VEuPathDB" id="TrichDB:TVAG_124390"/>
<evidence type="ECO:0000313" key="3">
    <source>
        <dbReference type="Proteomes" id="UP000001542"/>
    </source>
</evidence>
<dbReference type="GO" id="GO:0032511">
    <property type="term" value="P:late endosome to vacuole transport via multivesicular body sorting pathway"/>
    <property type="evidence" value="ECO:0000318"/>
    <property type="project" value="GO_Central"/>
</dbReference>
<dbReference type="Pfam" id="PF25880">
    <property type="entry name" value="WHD_CHMP7_1st"/>
    <property type="match status" value="1"/>
</dbReference>
<dbReference type="AlphaFoldDB" id="A2FYR3"/>
<name>A2FYR3_TRIV3</name>
<dbReference type="KEGG" id="tva:4747636"/>
<dbReference type="VEuPathDB" id="TrichDB:TVAGG3_0597200"/>
<dbReference type="GO" id="GO:0006900">
    <property type="term" value="P:vesicle budding from membrane"/>
    <property type="evidence" value="ECO:0000318"/>
    <property type="project" value="GO_Central"/>
</dbReference>
<evidence type="ECO:0000313" key="2">
    <source>
        <dbReference type="EMBL" id="EAX89959.1"/>
    </source>
</evidence>
<dbReference type="GO" id="GO:0000815">
    <property type="term" value="C:ESCRT III complex"/>
    <property type="evidence" value="ECO:0000318"/>
    <property type="project" value="GO_Central"/>
</dbReference>
<feature type="compositionally biased region" description="Basic and acidic residues" evidence="1">
    <location>
        <begin position="299"/>
        <end position="332"/>
    </location>
</feature>
<dbReference type="EMBL" id="DS114150">
    <property type="protein sequence ID" value="EAX89959.1"/>
    <property type="molecule type" value="Genomic_DNA"/>
</dbReference>
<proteinExistence type="predicted"/>
<dbReference type="Proteomes" id="UP000001542">
    <property type="component" value="Unassembled WGS sequence"/>
</dbReference>
<evidence type="ECO:0000256" key="1">
    <source>
        <dbReference type="SAM" id="MobiDB-lite"/>
    </source>
</evidence>
<evidence type="ECO:0008006" key="4">
    <source>
        <dbReference type="Google" id="ProtNLM"/>
    </source>
</evidence>
<organism evidence="2 3">
    <name type="scientific">Trichomonas vaginalis (strain ATCC PRA-98 / G3)</name>
    <dbReference type="NCBI Taxonomy" id="412133"/>
    <lineage>
        <taxon>Eukaryota</taxon>
        <taxon>Metamonada</taxon>
        <taxon>Parabasalia</taxon>
        <taxon>Trichomonadida</taxon>
        <taxon>Trichomonadidae</taxon>
        <taxon>Trichomonas</taxon>
    </lineage>
</organism>
<dbReference type="InParanoid" id="A2FYR3"/>
<accession>A2FYR3</accession>
<gene>
    <name evidence="2" type="ORF">TVAG_124390</name>
</gene>
<protein>
    <recommendedName>
        <fullName evidence="4">SNF7 family protein</fullName>
    </recommendedName>
</protein>
<reference evidence="2" key="1">
    <citation type="submission" date="2006-10" db="EMBL/GenBank/DDBJ databases">
        <authorList>
            <person name="Amadeo P."/>
            <person name="Zhao Q."/>
            <person name="Wortman J."/>
            <person name="Fraser-Liggett C."/>
            <person name="Carlton J."/>
        </authorList>
    </citation>
    <scope>NUCLEOTIDE SEQUENCE</scope>
    <source>
        <strain evidence="2">G3</strain>
    </source>
</reference>
<dbReference type="RefSeq" id="XP_001302889.1">
    <property type="nucleotide sequence ID" value="XM_001302888.1"/>
</dbReference>
<reference evidence="2" key="2">
    <citation type="journal article" date="2007" name="Science">
        <title>Draft genome sequence of the sexually transmitted pathogen Trichomonas vaginalis.</title>
        <authorList>
            <person name="Carlton J.M."/>
            <person name="Hirt R.P."/>
            <person name="Silva J.C."/>
            <person name="Delcher A.L."/>
            <person name="Schatz M."/>
            <person name="Zhao Q."/>
            <person name="Wortman J.R."/>
            <person name="Bidwell S.L."/>
            <person name="Alsmark U.C.M."/>
            <person name="Besteiro S."/>
            <person name="Sicheritz-Ponten T."/>
            <person name="Noel C.J."/>
            <person name="Dacks J.B."/>
            <person name="Foster P.G."/>
            <person name="Simillion C."/>
            <person name="Van de Peer Y."/>
            <person name="Miranda-Saavedra D."/>
            <person name="Barton G.J."/>
            <person name="Westrop G.D."/>
            <person name="Mueller S."/>
            <person name="Dessi D."/>
            <person name="Fiori P.L."/>
            <person name="Ren Q."/>
            <person name="Paulsen I."/>
            <person name="Zhang H."/>
            <person name="Bastida-Corcuera F.D."/>
            <person name="Simoes-Barbosa A."/>
            <person name="Brown M.T."/>
            <person name="Hayes R.D."/>
            <person name="Mukherjee M."/>
            <person name="Okumura C.Y."/>
            <person name="Schneider R."/>
            <person name="Smith A.J."/>
            <person name="Vanacova S."/>
            <person name="Villalvazo M."/>
            <person name="Haas B.J."/>
            <person name="Pertea M."/>
            <person name="Feldblyum T.V."/>
            <person name="Utterback T.R."/>
            <person name="Shu C.L."/>
            <person name="Osoegawa K."/>
            <person name="de Jong P.J."/>
            <person name="Hrdy I."/>
            <person name="Horvathova L."/>
            <person name="Zubacova Z."/>
            <person name="Dolezal P."/>
            <person name="Malik S.B."/>
            <person name="Logsdon J.M. Jr."/>
            <person name="Henze K."/>
            <person name="Gupta A."/>
            <person name="Wang C.C."/>
            <person name="Dunne R.L."/>
            <person name="Upcroft J.A."/>
            <person name="Upcroft P."/>
            <person name="White O."/>
            <person name="Salzberg S.L."/>
            <person name="Tang P."/>
            <person name="Chiu C.-H."/>
            <person name="Lee Y.-S."/>
            <person name="Embley T.M."/>
            <person name="Coombs G.H."/>
            <person name="Mottram J.C."/>
            <person name="Tachezy J."/>
            <person name="Fraser-Liggett C.M."/>
            <person name="Johnson P.J."/>
        </authorList>
    </citation>
    <scope>NUCLEOTIDE SEQUENCE [LARGE SCALE GENOMIC DNA]</scope>
    <source>
        <strain evidence="2">G3</strain>
    </source>
</reference>
<dbReference type="GO" id="GO:0005771">
    <property type="term" value="C:multivesicular body"/>
    <property type="evidence" value="ECO:0000318"/>
    <property type="project" value="GO_Central"/>
</dbReference>
<sequence>MQYIKAKELLNETLQLEQYPSMYRQIPDRSCNPKFYDAQIQFWSKFLIDWSKRYNVVSFHATKLEETLMWNDIYPPLAPTLKTLLKSKIIQKSSKFVIKRSLLSSIIASMRCEDPSDYENIEYNFYQNFEQISRTVRDNIMKNVRPSYDLVISDEELIEKFNITSISHLSNVLEKNRYASRLPDGGFLFSSDIITTPPQNQISLFLALKKSIYQMKKKIKSIDDMISTAQDNKYFETARKLQQIKSNAEELLKNGEKANNILQKGFSHETILNQTENSVNSLQKFLISSIDQLMKEVEVESRDPPENFGHQKEENEETQKFENDASDPHPNEAHNVGNDDFDLGFMPTRSVYK</sequence>